<accession>A0A914NR07</accession>
<reference evidence="3" key="1">
    <citation type="submission" date="2022-11" db="UniProtKB">
        <authorList>
            <consortium name="WormBaseParasite"/>
        </authorList>
    </citation>
    <scope>IDENTIFICATION</scope>
</reference>
<evidence type="ECO:0000313" key="3">
    <source>
        <dbReference type="WBParaSite" id="Minc3s06777g40300"/>
    </source>
</evidence>
<keyword evidence="1" id="KW-0732">Signal</keyword>
<feature type="chain" id="PRO_5036836018" evidence="1">
    <location>
        <begin position="24"/>
        <end position="61"/>
    </location>
</feature>
<sequence>MGGAGGSVKGVKILFFVLNTAVGRSIREGPFGRCFGCFGFLRILQPTHCLKQGIFKTIGGI</sequence>
<proteinExistence type="predicted"/>
<keyword evidence="2" id="KW-1185">Reference proteome</keyword>
<feature type="signal peptide" evidence="1">
    <location>
        <begin position="1"/>
        <end position="23"/>
    </location>
</feature>
<name>A0A914NR07_MELIC</name>
<dbReference type="Proteomes" id="UP000887563">
    <property type="component" value="Unplaced"/>
</dbReference>
<dbReference type="WBParaSite" id="Minc3s06777g40300">
    <property type="protein sequence ID" value="Minc3s06777g40300"/>
    <property type="gene ID" value="Minc3s06777g40300"/>
</dbReference>
<evidence type="ECO:0000313" key="2">
    <source>
        <dbReference type="Proteomes" id="UP000887563"/>
    </source>
</evidence>
<organism evidence="2 3">
    <name type="scientific">Meloidogyne incognita</name>
    <name type="common">Southern root-knot nematode worm</name>
    <name type="synonym">Oxyuris incognita</name>
    <dbReference type="NCBI Taxonomy" id="6306"/>
    <lineage>
        <taxon>Eukaryota</taxon>
        <taxon>Metazoa</taxon>
        <taxon>Ecdysozoa</taxon>
        <taxon>Nematoda</taxon>
        <taxon>Chromadorea</taxon>
        <taxon>Rhabditida</taxon>
        <taxon>Tylenchina</taxon>
        <taxon>Tylenchomorpha</taxon>
        <taxon>Tylenchoidea</taxon>
        <taxon>Meloidogynidae</taxon>
        <taxon>Meloidogyninae</taxon>
        <taxon>Meloidogyne</taxon>
        <taxon>Meloidogyne incognita group</taxon>
    </lineage>
</organism>
<protein>
    <submittedName>
        <fullName evidence="3">Candidate secreted effector</fullName>
    </submittedName>
</protein>
<evidence type="ECO:0000256" key="1">
    <source>
        <dbReference type="SAM" id="SignalP"/>
    </source>
</evidence>
<dbReference type="AlphaFoldDB" id="A0A914NR07"/>